<feature type="signal peptide" evidence="2">
    <location>
        <begin position="1"/>
        <end position="27"/>
    </location>
</feature>
<dbReference type="RefSeq" id="WP_094438047.1">
    <property type="nucleotide sequence ID" value="NZ_NKDB02000002.1"/>
</dbReference>
<reference evidence="3 4" key="1">
    <citation type="submission" date="2018-09" db="EMBL/GenBank/DDBJ databases">
        <title>Genome comparison of Alicycliphilus sp. BQ1, a polyurethanolytic bacterium, with its closest phylogenetic relatives Alicycliphilus denitrificans BC and K601, unable to attack polyurethane.</title>
        <authorList>
            <person name="Loza-Tavera H."/>
            <person name="Lozano L."/>
            <person name="Cevallos M."/>
            <person name="Maya-Lucas O."/>
            <person name="Garcia-Mena J."/>
            <person name="Hernandez J."/>
        </authorList>
    </citation>
    <scope>NUCLEOTIDE SEQUENCE [LARGE SCALE GENOMIC DNA]</scope>
    <source>
        <strain evidence="3 4">BQ1</strain>
    </source>
</reference>
<evidence type="ECO:0000313" key="3">
    <source>
        <dbReference type="EMBL" id="RKJ96481.1"/>
    </source>
</evidence>
<organism evidence="3 4">
    <name type="scientific">Alicycliphilus denitrificans</name>
    <dbReference type="NCBI Taxonomy" id="179636"/>
    <lineage>
        <taxon>Bacteria</taxon>
        <taxon>Pseudomonadati</taxon>
        <taxon>Pseudomonadota</taxon>
        <taxon>Betaproteobacteria</taxon>
        <taxon>Burkholderiales</taxon>
        <taxon>Comamonadaceae</taxon>
        <taxon>Alicycliphilus</taxon>
    </lineage>
</organism>
<gene>
    <name evidence="3" type="ORF">CE154_010640</name>
</gene>
<evidence type="ECO:0008006" key="5">
    <source>
        <dbReference type="Google" id="ProtNLM"/>
    </source>
</evidence>
<dbReference type="EMBL" id="NKDB02000002">
    <property type="protein sequence ID" value="RKJ96481.1"/>
    <property type="molecule type" value="Genomic_DNA"/>
</dbReference>
<sequence length="106" mass="10669">MISVSPSLARRCAAGLALGVLACVAAAKLPPPTPQAQAKAAEAAAKAAWAGKVDAYKLCLAQDRVAAQYRRTAQDARPAAAMPACADPGPFSYTPPPQAPASAPKS</sequence>
<feature type="compositionally biased region" description="Low complexity" evidence="1">
    <location>
        <begin position="77"/>
        <end position="90"/>
    </location>
</feature>
<evidence type="ECO:0000313" key="4">
    <source>
        <dbReference type="Proteomes" id="UP000216225"/>
    </source>
</evidence>
<name>A0A420KBA2_9BURK</name>
<keyword evidence="2" id="KW-0732">Signal</keyword>
<dbReference type="AlphaFoldDB" id="A0A420KBA2"/>
<comment type="caution">
    <text evidence="3">The sequence shown here is derived from an EMBL/GenBank/DDBJ whole genome shotgun (WGS) entry which is preliminary data.</text>
</comment>
<evidence type="ECO:0000256" key="1">
    <source>
        <dbReference type="SAM" id="MobiDB-lite"/>
    </source>
</evidence>
<proteinExistence type="predicted"/>
<evidence type="ECO:0000256" key="2">
    <source>
        <dbReference type="SAM" id="SignalP"/>
    </source>
</evidence>
<accession>A0A420KBA2</accession>
<protein>
    <recommendedName>
        <fullName evidence="5">Lipoprotein</fullName>
    </recommendedName>
</protein>
<feature type="region of interest" description="Disordered" evidence="1">
    <location>
        <begin position="77"/>
        <end position="106"/>
    </location>
</feature>
<feature type="chain" id="PRO_5019368596" description="Lipoprotein" evidence="2">
    <location>
        <begin position="28"/>
        <end position="106"/>
    </location>
</feature>
<dbReference type="Proteomes" id="UP000216225">
    <property type="component" value="Unassembled WGS sequence"/>
</dbReference>